<evidence type="ECO:0000259" key="4">
    <source>
        <dbReference type="PROSITE" id="PS50102"/>
    </source>
</evidence>
<keyword evidence="6" id="KW-1185">Reference proteome</keyword>
<keyword evidence="1 2" id="KW-0694">RNA-binding</keyword>
<comment type="caution">
    <text evidence="5">The sequence shown here is derived from an EMBL/GenBank/DDBJ whole genome shotgun (WGS) entry which is preliminary data.</text>
</comment>
<evidence type="ECO:0000256" key="1">
    <source>
        <dbReference type="ARBA" id="ARBA00022884"/>
    </source>
</evidence>
<organism evidence="5 6">
    <name type="scientific">Oedothorax gibbosus</name>
    <dbReference type="NCBI Taxonomy" id="931172"/>
    <lineage>
        <taxon>Eukaryota</taxon>
        <taxon>Metazoa</taxon>
        <taxon>Ecdysozoa</taxon>
        <taxon>Arthropoda</taxon>
        <taxon>Chelicerata</taxon>
        <taxon>Arachnida</taxon>
        <taxon>Araneae</taxon>
        <taxon>Araneomorphae</taxon>
        <taxon>Entelegynae</taxon>
        <taxon>Araneoidea</taxon>
        <taxon>Linyphiidae</taxon>
        <taxon>Erigoninae</taxon>
        <taxon>Oedothorax</taxon>
    </lineage>
</organism>
<dbReference type="Gene3D" id="3.30.70.330">
    <property type="match status" value="2"/>
</dbReference>
<dbReference type="Pfam" id="PF09280">
    <property type="entry name" value="XPC-binding"/>
    <property type="match status" value="1"/>
</dbReference>
<feature type="region of interest" description="Disordered" evidence="3">
    <location>
        <begin position="150"/>
        <end position="181"/>
    </location>
</feature>
<dbReference type="InterPro" id="IPR035979">
    <property type="entry name" value="RBD_domain_sf"/>
</dbReference>
<dbReference type="Proteomes" id="UP000827092">
    <property type="component" value="Unassembled WGS sequence"/>
</dbReference>
<dbReference type="InterPro" id="IPR015360">
    <property type="entry name" value="XPC-bd"/>
</dbReference>
<dbReference type="Pfam" id="PF00076">
    <property type="entry name" value="RRM_1"/>
    <property type="match status" value="2"/>
</dbReference>
<feature type="domain" description="RRM" evidence="4">
    <location>
        <begin position="8"/>
        <end position="80"/>
    </location>
</feature>
<dbReference type="SUPFAM" id="SSF101238">
    <property type="entry name" value="XPC-binding domain"/>
    <property type="match status" value="1"/>
</dbReference>
<dbReference type="GO" id="GO:0043161">
    <property type="term" value="P:proteasome-mediated ubiquitin-dependent protein catabolic process"/>
    <property type="evidence" value="ECO:0007669"/>
    <property type="project" value="InterPro"/>
</dbReference>
<reference evidence="5 6" key="1">
    <citation type="journal article" date="2022" name="Nat. Ecol. Evol.">
        <title>A masculinizing supergene underlies an exaggerated male reproductive morph in a spider.</title>
        <authorList>
            <person name="Hendrickx F."/>
            <person name="De Corte Z."/>
            <person name="Sonet G."/>
            <person name="Van Belleghem S.M."/>
            <person name="Kostlbacher S."/>
            <person name="Vangestel C."/>
        </authorList>
    </citation>
    <scope>NUCLEOTIDE SEQUENCE [LARGE SCALE GENOMIC DNA]</scope>
    <source>
        <strain evidence="5">W744_W776</strain>
    </source>
</reference>
<dbReference type="GO" id="GO:0003723">
    <property type="term" value="F:RNA binding"/>
    <property type="evidence" value="ECO:0007669"/>
    <property type="project" value="UniProtKB-UniRule"/>
</dbReference>
<accession>A0AAV6TV84</accession>
<dbReference type="GO" id="GO:0071013">
    <property type="term" value="C:catalytic step 2 spliceosome"/>
    <property type="evidence" value="ECO:0007669"/>
    <property type="project" value="TreeGrafter"/>
</dbReference>
<dbReference type="Gene3D" id="1.10.10.540">
    <property type="entry name" value="XPC-binding domain"/>
    <property type="match status" value="1"/>
</dbReference>
<evidence type="ECO:0000256" key="3">
    <source>
        <dbReference type="SAM" id="MobiDB-lite"/>
    </source>
</evidence>
<dbReference type="InterPro" id="IPR012677">
    <property type="entry name" value="Nucleotide-bd_a/b_plait_sf"/>
</dbReference>
<dbReference type="GO" id="GO:0006289">
    <property type="term" value="P:nucleotide-excision repair"/>
    <property type="evidence" value="ECO:0007669"/>
    <property type="project" value="InterPro"/>
</dbReference>
<feature type="compositionally biased region" description="Basic and acidic residues" evidence="3">
    <location>
        <begin position="170"/>
        <end position="181"/>
    </location>
</feature>
<feature type="domain" description="RRM" evidence="4">
    <location>
        <begin position="217"/>
        <end position="260"/>
    </location>
</feature>
<proteinExistence type="predicted"/>
<dbReference type="EMBL" id="JAFNEN010001021">
    <property type="protein sequence ID" value="KAG8175370.1"/>
    <property type="molecule type" value="Genomic_DNA"/>
</dbReference>
<dbReference type="PROSITE" id="PS50102">
    <property type="entry name" value="RRM"/>
    <property type="match status" value="2"/>
</dbReference>
<dbReference type="GO" id="GO:0003684">
    <property type="term" value="F:damaged DNA binding"/>
    <property type="evidence" value="ECO:0007669"/>
    <property type="project" value="InterPro"/>
</dbReference>
<name>A0AAV6TV84_9ARAC</name>
<dbReference type="PANTHER" id="PTHR45880:SF1">
    <property type="entry name" value="RNA-BINDING MOTIF PROTEIN, X-LINKED 2"/>
    <property type="match status" value="1"/>
</dbReference>
<evidence type="ECO:0000313" key="5">
    <source>
        <dbReference type="EMBL" id="KAG8175370.1"/>
    </source>
</evidence>
<evidence type="ECO:0000313" key="6">
    <source>
        <dbReference type="Proteomes" id="UP000827092"/>
    </source>
</evidence>
<dbReference type="PANTHER" id="PTHR45880">
    <property type="entry name" value="RNA-BINDING MOTIF PROTEIN, X-LINKED 2"/>
    <property type="match status" value="1"/>
</dbReference>
<protein>
    <recommendedName>
        <fullName evidence="4">RRM domain-containing protein</fullName>
    </recommendedName>
</protein>
<dbReference type="CDD" id="cd00590">
    <property type="entry name" value="RRM_SF"/>
    <property type="match status" value="1"/>
</dbReference>
<dbReference type="GO" id="GO:0000398">
    <property type="term" value="P:mRNA splicing, via spliceosome"/>
    <property type="evidence" value="ECO:0007669"/>
    <property type="project" value="TreeGrafter"/>
</dbReference>
<dbReference type="GO" id="GO:0005686">
    <property type="term" value="C:U2 snRNP"/>
    <property type="evidence" value="ECO:0007669"/>
    <property type="project" value="TreeGrafter"/>
</dbReference>
<evidence type="ECO:0000256" key="2">
    <source>
        <dbReference type="PROSITE-ProRule" id="PRU00176"/>
    </source>
</evidence>
<dbReference type="InterPro" id="IPR036353">
    <property type="entry name" value="XPC-bd_sf"/>
</dbReference>
<dbReference type="GO" id="GO:0071011">
    <property type="term" value="C:precatalytic spliceosome"/>
    <property type="evidence" value="ECO:0007669"/>
    <property type="project" value="TreeGrafter"/>
</dbReference>
<dbReference type="SUPFAM" id="SSF54928">
    <property type="entry name" value="RNA-binding domain, RBD"/>
    <property type="match status" value="2"/>
</dbReference>
<dbReference type="InterPro" id="IPR051847">
    <property type="entry name" value="RNA_proc/Spliceosome_comp"/>
</dbReference>
<dbReference type="InterPro" id="IPR000504">
    <property type="entry name" value="RRM_dom"/>
</dbReference>
<sequence length="344" mass="39846">MAEGPDGHCIYVGGLHPMIDLQHFIYVFSQYGVVRTAALNRRRRFGLVSYRHKRATLNTIKYMNGLTLMGSPMRVEWAYGYPKEESDESDTEPRLAFLRALPEFQRIQQNRHLLEGMLRHFSRNNPRLLLLIAQNSEEFMRMLNEPRETASAQPVVAGASPLESSLREVSPQDREGLQSEPDIHYSSSGFRHRYNSVGPILQDAFDIVMSRTTPNNRTVYVGGLKSYVTENVIRSNFSEYGDIEEVSLFHNYGFIRLAQKYLQLLLFVLVINTTFMRVKFDAIGRLLNQWKQLPLLLLLLIEFRSSDLEPDIRYTVLLLHLCQNPLNLIVQQMPKKLKSKRKLK</sequence>
<gene>
    <name evidence="5" type="ORF">JTE90_019716</name>
</gene>
<dbReference type="SMART" id="SM00360">
    <property type="entry name" value="RRM"/>
    <property type="match status" value="2"/>
</dbReference>
<dbReference type="AlphaFoldDB" id="A0AAV6TV84"/>